<dbReference type="EMBL" id="KN824278">
    <property type="protein sequence ID" value="KIM33653.1"/>
    <property type="molecule type" value="Genomic_DNA"/>
</dbReference>
<dbReference type="HOGENOM" id="CLU_837189_0_0_1"/>
<evidence type="ECO:0000313" key="2">
    <source>
        <dbReference type="Proteomes" id="UP000054097"/>
    </source>
</evidence>
<protein>
    <submittedName>
        <fullName evidence="1">Uncharacterized protein</fullName>
    </submittedName>
</protein>
<reference evidence="1 2" key="1">
    <citation type="submission" date="2014-04" db="EMBL/GenBank/DDBJ databases">
        <authorList>
            <consortium name="DOE Joint Genome Institute"/>
            <person name="Kuo A."/>
            <person name="Zuccaro A."/>
            <person name="Kohler A."/>
            <person name="Nagy L.G."/>
            <person name="Floudas D."/>
            <person name="Copeland A."/>
            <person name="Barry K.W."/>
            <person name="Cichocki N."/>
            <person name="Veneault-Fourrey C."/>
            <person name="LaButti K."/>
            <person name="Lindquist E.A."/>
            <person name="Lipzen A."/>
            <person name="Lundell T."/>
            <person name="Morin E."/>
            <person name="Murat C."/>
            <person name="Sun H."/>
            <person name="Tunlid A."/>
            <person name="Henrissat B."/>
            <person name="Grigoriev I.V."/>
            <person name="Hibbett D.S."/>
            <person name="Martin F."/>
            <person name="Nordberg H.P."/>
            <person name="Cantor M.N."/>
            <person name="Hua S.X."/>
        </authorList>
    </citation>
    <scope>NUCLEOTIDE SEQUENCE [LARGE SCALE GENOMIC DNA]</scope>
    <source>
        <strain evidence="1 2">MAFF 305830</strain>
    </source>
</reference>
<evidence type="ECO:0000313" key="1">
    <source>
        <dbReference type="EMBL" id="KIM33653.1"/>
    </source>
</evidence>
<gene>
    <name evidence="1" type="ORF">M408DRAFT_158369</name>
</gene>
<dbReference type="Proteomes" id="UP000054097">
    <property type="component" value="Unassembled WGS sequence"/>
</dbReference>
<accession>A0A0C2X6G2</accession>
<reference evidence="2" key="2">
    <citation type="submission" date="2015-01" db="EMBL/GenBank/DDBJ databases">
        <title>Evolutionary Origins and Diversification of the Mycorrhizal Mutualists.</title>
        <authorList>
            <consortium name="DOE Joint Genome Institute"/>
            <consortium name="Mycorrhizal Genomics Consortium"/>
            <person name="Kohler A."/>
            <person name="Kuo A."/>
            <person name="Nagy L.G."/>
            <person name="Floudas D."/>
            <person name="Copeland A."/>
            <person name="Barry K.W."/>
            <person name="Cichocki N."/>
            <person name="Veneault-Fourrey C."/>
            <person name="LaButti K."/>
            <person name="Lindquist E.A."/>
            <person name="Lipzen A."/>
            <person name="Lundell T."/>
            <person name="Morin E."/>
            <person name="Murat C."/>
            <person name="Riley R."/>
            <person name="Ohm R."/>
            <person name="Sun H."/>
            <person name="Tunlid A."/>
            <person name="Henrissat B."/>
            <person name="Grigoriev I.V."/>
            <person name="Hibbett D.S."/>
            <person name="Martin F."/>
        </authorList>
    </citation>
    <scope>NUCLEOTIDE SEQUENCE [LARGE SCALE GENOMIC DNA]</scope>
    <source>
        <strain evidence="2">MAFF 305830</strain>
    </source>
</reference>
<dbReference type="AlphaFoldDB" id="A0A0C2X6G2"/>
<proteinExistence type="predicted"/>
<keyword evidence="2" id="KW-1185">Reference proteome</keyword>
<sequence>MKRINGLFKRGKRPLEAPSTVLAPPPYIDYVHPNGYNWSAPLFTPKNIKKPVRPFPHQLPDELVQIIVDLYLKECRLSGDIRGISRLMRTSRSMQARLEPQLFRFITLNNNDGFTSFRQSLTAACHYTKAVEISYLSPFTVFHTVVLYLGHNLRKLCLASDQTIPSSPPLDSIFVHDITVYYGAHTSLGCLQCKRLRLSLTHADIALCGAPLIYNLPFSHLSWSPLSRTLTSLALELSSDDIGTLSSAHYNIFTSLEFAALRQLIIIIYFHTQHQLEEFRAHNYLVPGSPPNYFTCQVVYLLLEEHEEWTFRSLECREEDFWIKIRTRFECL</sequence>
<organism evidence="1 2">
    <name type="scientific">Serendipita vermifera MAFF 305830</name>
    <dbReference type="NCBI Taxonomy" id="933852"/>
    <lineage>
        <taxon>Eukaryota</taxon>
        <taxon>Fungi</taxon>
        <taxon>Dikarya</taxon>
        <taxon>Basidiomycota</taxon>
        <taxon>Agaricomycotina</taxon>
        <taxon>Agaricomycetes</taxon>
        <taxon>Sebacinales</taxon>
        <taxon>Serendipitaceae</taxon>
        <taxon>Serendipita</taxon>
    </lineage>
</organism>
<name>A0A0C2X6G2_SERVB</name>